<feature type="compositionally biased region" description="Basic and acidic residues" evidence="8">
    <location>
        <begin position="269"/>
        <end position="282"/>
    </location>
</feature>
<keyword evidence="3" id="KW-0547">Nucleotide-binding</keyword>
<proteinExistence type="inferred from homology"/>
<feature type="region of interest" description="Disordered" evidence="8">
    <location>
        <begin position="269"/>
        <end position="407"/>
    </location>
</feature>
<dbReference type="HAMAP" id="MF_00376">
    <property type="entry name" value="Dephospho_CoA_kinase"/>
    <property type="match status" value="1"/>
</dbReference>
<reference evidence="10 11" key="1">
    <citation type="journal article" date="2023" name="Hortic Res">
        <title>The complete reference genome for grapevine (Vitis vinifera L.) genetics and breeding.</title>
        <authorList>
            <person name="Shi X."/>
            <person name="Cao S."/>
            <person name="Wang X."/>
            <person name="Huang S."/>
            <person name="Wang Y."/>
            <person name="Liu Z."/>
            <person name="Liu W."/>
            <person name="Leng X."/>
            <person name="Peng Y."/>
            <person name="Wang N."/>
            <person name="Wang Y."/>
            <person name="Ma Z."/>
            <person name="Xu X."/>
            <person name="Zhang F."/>
            <person name="Xue H."/>
            <person name="Zhong H."/>
            <person name="Wang Y."/>
            <person name="Zhang K."/>
            <person name="Velt A."/>
            <person name="Avia K."/>
            <person name="Holtgrawe D."/>
            <person name="Grimplet J."/>
            <person name="Matus J.T."/>
            <person name="Ware D."/>
            <person name="Wu X."/>
            <person name="Wang H."/>
            <person name="Liu C."/>
            <person name="Fang Y."/>
            <person name="Rustenholz C."/>
            <person name="Cheng Z."/>
            <person name="Xiao H."/>
            <person name="Zhou Y."/>
        </authorList>
    </citation>
    <scope>NUCLEOTIDE SEQUENCE [LARGE SCALE GENOMIC DNA]</scope>
    <source>
        <strain evidence="11">cv. Pinot noir / PN40024</strain>
        <tissue evidence="10">Leaf</tissue>
    </source>
</reference>
<dbReference type="SUPFAM" id="SSF55008">
    <property type="entry name" value="HMA, heavy metal-associated domain"/>
    <property type="match status" value="1"/>
</dbReference>
<evidence type="ECO:0000256" key="6">
    <source>
        <dbReference type="ARBA" id="ARBA00023289"/>
    </source>
</evidence>
<evidence type="ECO:0000256" key="2">
    <source>
        <dbReference type="ARBA" id="ARBA00022723"/>
    </source>
</evidence>
<dbReference type="SUPFAM" id="SSF52540">
    <property type="entry name" value="P-loop containing nucleoside triphosphate hydrolases"/>
    <property type="match status" value="1"/>
</dbReference>
<dbReference type="CDD" id="cd02022">
    <property type="entry name" value="DPCK"/>
    <property type="match status" value="1"/>
</dbReference>
<feature type="domain" description="HMA" evidence="9">
    <location>
        <begin position="207"/>
        <end position="270"/>
    </location>
</feature>
<protein>
    <recommendedName>
        <fullName evidence="9">HMA domain-containing protein</fullName>
    </recommendedName>
</protein>
<gene>
    <name evidence="10" type="ORF">VitviT2T_009468</name>
</gene>
<dbReference type="PANTHER" id="PTHR45868">
    <property type="entry name" value="HEAVY METAL-ASSOCIATED ISOPRENYLATED PLANT PROTEIN 33-RELATED"/>
    <property type="match status" value="1"/>
</dbReference>
<dbReference type="PROSITE" id="PS51219">
    <property type="entry name" value="DPCK"/>
    <property type="match status" value="1"/>
</dbReference>
<keyword evidence="2" id="KW-0479">Metal-binding</keyword>
<organism evidence="10 11">
    <name type="scientific">Vitis vinifera</name>
    <name type="common">Grape</name>
    <dbReference type="NCBI Taxonomy" id="29760"/>
    <lineage>
        <taxon>Eukaryota</taxon>
        <taxon>Viridiplantae</taxon>
        <taxon>Streptophyta</taxon>
        <taxon>Embryophyta</taxon>
        <taxon>Tracheophyta</taxon>
        <taxon>Spermatophyta</taxon>
        <taxon>Magnoliopsida</taxon>
        <taxon>eudicotyledons</taxon>
        <taxon>Gunneridae</taxon>
        <taxon>Pentapetalae</taxon>
        <taxon>rosids</taxon>
        <taxon>Vitales</taxon>
        <taxon>Vitaceae</taxon>
        <taxon>Viteae</taxon>
        <taxon>Vitis</taxon>
    </lineage>
</organism>
<keyword evidence="11" id="KW-1185">Reference proteome</keyword>
<dbReference type="InterPro" id="IPR006121">
    <property type="entry name" value="HMA_dom"/>
</dbReference>
<keyword evidence="6" id="KW-0636">Prenylation</keyword>
<dbReference type="Pfam" id="PF01121">
    <property type="entry name" value="CoaE"/>
    <property type="match status" value="1"/>
</dbReference>
<comment type="similarity">
    <text evidence="7">Belongs to the HIPP family.</text>
</comment>
<keyword evidence="1" id="KW-0488">Methylation</keyword>
<dbReference type="InterPro" id="IPR001977">
    <property type="entry name" value="Depp_CoAkinase"/>
</dbReference>
<dbReference type="Gene3D" id="3.30.70.100">
    <property type="match status" value="1"/>
</dbReference>
<evidence type="ECO:0000313" key="11">
    <source>
        <dbReference type="Proteomes" id="UP001227230"/>
    </source>
</evidence>
<feature type="compositionally biased region" description="Low complexity" evidence="8">
    <location>
        <begin position="369"/>
        <end position="392"/>
    </location>
</feature>
<feature type="compositionally biased region" description="Basic and acidic residues" evidence="8">
    <location>
        <begin position="291"/>
        <end position="328"/>
    </location>
</feature>
<evidence type="ECO:0000256" key="3">
    <source>
        <dbReference type="ARBA" id="ARBA00022741"/>
    </source>
</evidence>
<dbReference type="EMBL" id="CP126654">
    <property type="protein sequence ID" value="WJZ90316.1"/>
    <property type="molecule type" value="Genomic_DNA"/>
</dbReference>
<sequence length="460" mass="50192">MRIVGLTGGIASGKSTVSNLFKVHGIPVVDADLVARDVLKKGSGGWRKVVAAFGNEILLDNGEVDRAKLGQIVFSDPGKRQLLNRLLAPFISSGIFWEVFKLWMKGFKVIVLDVPLLFEAKMDGWTKPIIVVWVDPETQLQRLLARDRASEEDARNRINAQMSLDLKRSKADIVIDNTGSLEDLNEHVILAKMATSPAQDPPQPLKYQTWVLKVSIHCEGCKKKVKKVLHSIDGVYTTVIDSQQHKVTVTGNVDAETLIKKLVKTGKHADLWPEKPDNKENSPGKSKNKKKQNDAKDSNKGNGEGDQKNSADKPENSAKDAKKDDDGAGAKTAPSADELQGDEGGESEEVDDKTSSSTGGKKKKKKKGQNNNPTNPNPNSGAPPAESEYPVSSPSPAPPPNPPLPTIYPYPALYYPPPVYGLNYNTASFPSTSSYYYRPATPIDPIEELNDEDNKGCSIM</sequence>
<dbReference type="Gene3D" id="3.40.50.300">
    <property type="entry name" value="P-loop containing nucleotide triphosphate hydrolases"/>
    <property type="match status" value="1"/>
</dbReference>
<evidence type="ECO:0000256" key="8">
    <source>
        <dbReference type="SAM" id="MobiDB-lite"/>
    </source>
</evidence>
<evidence type="ECO:0000313" key="10">
    <source>
        <dbReference type="EMBL" id="WJZ90316.1"/>
    </source>
</evidence>
<dbReference type="Proteomes" id="UP001227230">
    <property type="component" value="Chromosome 7"/>
</dbReference>
<accession>A0ABY9C5R8</accession>
<evidence type="ECO:0000256" key="1">
    <source>
        <dbReference type="ARBA" id="ARBA00022481"/>
    </source>
</evidence>
<feature type="compositionally biased region" description="Pro residues" evidence="8">
    <location>
        <begin position="393"/>
        <end position="407"/>
    </location>
</feature>
<feature type="compositionally biased region" description="Acidic residues" evidence="8">
    <location>
        <begin position="339"/>
        <end position="351"/>
    </location>
</feature>
<keyword evidence="4" id="KW-0067">ATP-binding</keyword>
<dbReference type="InterPro" id="IPR027417">
    <property type="entry name" value="P-loop_NTPase"/>
</dbReference>
<evidence type="ECO:0000256" key="4">
    <source>
        <dbReference type="ARBA" id="ARBA00022840"/>
    </source>
</evidence>
<dbReference type="CDD" id="cd00371">
    <property type="entry name" value="HMA"/>
    <property type="match status" value="1"/>
</dbReference>
<dbReference type="Pfam" id="PF00403">
    <property type="entry name" value="HMA"/>
    <property type="match status" value="1"/>
</dbReference>
<evidence type="ECO:0000259" key="9">
    <source>
        <dbReference type="PROSITE" id="PS50846"/>
    </source>
</evidence>
<name>A0ABY9C5R8_VITVI</name>
<dbReference type="NCBIfam" id="TIGR00152">
    <property type="entry name" value="dephospho-CoA kinase"/>
    <property type="match status" value="1"/>
</dbReference>
<keyword evidence="5" id="KW-0449">Lipoprotein</keyword>
<dbReference type="InterPro" id="IPR036163">
    <property type="entry name" value="HMA_dom_sf"/>
</dbReference>
<dbReference type="PROSITE" id="PS50846">
    <property type="entry name" value="HMA_2"/>
    <property type="match status" value="1"/>
</dbReference>
<evidence type="ECO:0000256" key="7">
    <source>
        <dbReference type="ARBA" id="ARBA00024045"/>
    </source>
</evidence>
<dbReference type="PANTHER" id="PTHR45868:SF80">
    <property type="entry name" value="F15K9.8-RELATED"/>
    <property type="match status" value="1"/>
</dbReference>
<evidence type="ECO:0000256" key="5">
    <source>
        <dbReference type="ARBA" id="ARBA00023288"/>
    </source>
</evidence>